<dbReference type="Pfam" id="PF03110">
    <property type="entry name" value="SBP"/>
    <property type="match status" value="1"/>
</dbReference>
<dbReference type="SUPFAM" id="SSF103612">
    <property type="entry name" value="SBT domain"/>
    <property type="match status" value="1"/>
</dbReference>
<evidence type="ECO:0000259" key="11">
    <source>
        <dbReference type="PROSITE" id="PS51141"/>
    </source>
</evidence>
<dbReference type="PANTHER" id="PTHR31251">
    <property type="entry name" value="SQUAMOSA PROMOTER-BINDING-LIKE PROTEIN 4"/>
    <property type="match status" value="1"/>
</dbReference>
<evidence type="ECO:0000256" key="1">
    <source>
        <dbReference type="ARBA" id="ARBA00004123"/>
    </source>
</evidence>
<evidence type="ECO:0000256" key="10">
    <source>
        <dbReference type="SAM" id="MobiDB-lite"/>
    </source>
</evidence>
<dbReference type="OMA" id="VFRIGHP"/>
<dbReference type="Gramene" id="Manes.12G009000.1.v8.1">
    <property type="protein sequence ID" value="Manes.12G009000.1.v8.1.CDS"/>
    <property type="gene ID" value="Manes.12G009000.v8.1"/>
</dbReference>
<reference evidence="13" key="1">
    <citation type="journal article" date="2016" name="Nat. Biotechnol.">
        <title>Sequencing wild and cultivated cassava and related species reveals extensive interspecific hybridization and genetic diversity.</title>
        <authorList>
            <person name="Bredeson J.V."/>
            <person name="Lyons J.B."/>
            <person name="Prochnik S.E."/>
            <person name="Wu G.A."/>
            <person name="Ha C.M."/>
            <person name="Edsinger-Gonzales E."/>
            <person name="Grimwood J."/>
            <person name="Schmutz J."/>
            <person name="Rabbi I.Y."/>
            <person name="Egesi C."/>
            <person name="Nauluvula P."/>
            <person name="Lebot V."/>
            <person name="Ndunguru J."/>
            <person name="Mkamilo G."/>
            <person name="Bart R.S."/>
            <person name="Setter T.L."/>
            <person name="Gleadow R.M."/>
            <person name="Kulakow P."/>
            <person name="Ferguson M.E."/>
            <person name="Rounsley S."/>
            <person name="Rokhsar D.S."/>
        </authorList>
    </citation>
    <scope>NUCLEOTIDE SEQUENCE [LARGE SCALE GENOMIC DNA]</scope>
    <source>
        <strain evidence="13">cv. AM560-2</strain>
    </source>
</reference>
<dbReference type="STRING" id="3983.A0A2C9US74"/>
<keyword evidence="3 9" id="KW-0863">Zinc-finger</keyword>
<keyword evidence="5" id="KW-0805">Transcription regulation</keyword>
<keyword evidence="6" id="KW-0238">DNA-binding</keyword>
<dbReference type="PANTHER" id="PTHR31251:SF221">
    <property type="entry name" value="SBP-TYPE DOMAIN-CONTAINING PROTEIN"/>
    <property type="match status" value="1"/>
</dbReference>
<dbReference type="GO" id="GO:0001216">
    <property type="term" value="F:DNA-binding transcription activator activity"/>
    <property type="evidence" value="ECO:0000318"/>
    <property type="project" value="GO_Central"/>
</dbReference>
<feature type="domain" description="SBP-type" evidence="11">
    <location>
        <begin position="89"/>
        <end position="166"/>
    </location>
</feature>
<comment type="caution">
    <text evidence="12">The sequence shown here is derived from an EMBL/GenBank/DDBJ whole genome shotgun (WGS) entry which is preliminary data.</text>
</comment>
<organism evidence="12 13">
    <name type="scientific">Manihot esculenta</name>
    <name type="common">Cassava</name>
    <name type="synonym">Jatropha manihot</name>
    <dbReference type="NCBI Taxonomy" id="3983"/>
    <lineage>
        <taxon>Eukaryota</taxon>
        <taxon>Viridiplantae</taxon>
        <taxon>Streptophyta</taxon>
        <taxon>Embryophyta</taxon>
        <taxon>Tracheophyta</taxon>
        <taxon>Spermatophyta</taxon>
        <taxon>Magnoliopsida</taxon>
        <taxon>eudicotyledons</taxon>
        <taxon>Gunneridae</taxon>
        <taxon>Pentapetalae</taxon>
        <taxon>rosids</taxon>
        <taxon>fabids</taxon>
        <taxon>Malpighiales</taxon>
        <taxon>Euphorbiaceae</taxon>
        <taxon>Crotonoideae</taxon>
        <taxon>Manihoteae</taxon>
        <taxon>Manihot</taxon>
    </lineage>
</organism>
<protein>
    <recommendedName>
        <fullName evidence="11">SBP-type domain-containing protein</fullName>
    </recommendedName>
</protein>
<evidence type="ECO:0000313" key="12">
    <source>
        <dbReference type="EMBL" id="OAY34287.1"/>
    </source>
</evidence>
<dbReference type="Gene3D" id="4.10.1100.10">
    <property type="entry name" value="Transcription factor, SBP-box domain"/>
    <property type="match status" value="1"/>
</dbReference>
<dbReference type="FunFam" id="4.10.1100.10:FF:000001">
    <property type="entry name" value="Squamosa promoter-binding-like protein 14"/>
    <property type="match status" value="1"/>
</dbReference>
<dbReference type="InterPro" id="IPR036893">
    <property type="entry name" value="SBP_sf"/>
</dbReference>
<evidence type="ECO:0000256" key="3">
    <source>
        <dbReference type="ARBA" id="ARBA00022771"/>
    </source>
</evidence>
<evidence type="ECO:0000256" key="5">
    <source>
        <dbReference type="ARBA" id="ARBA00023015"/>
    </source>
</evidence>
<gene>
    <name evidence="12" type="ORF">MANES_12G009000v8</name>
</gene>
<dbReference type="EMBL" id="CM004398">
    <property type="protein sequence ID" value="OAY34287.1"/>
    <property type="molecule type" value="Genomic_DNA"/>
</dbReference>
<evidence type="ECO:0000256" key="6">
    <source>
        <dbReference type="ARBA" id="ARBA00023125"/>
    </source>
</evidence>
<accession>A0A2C9US74</accession>
<evidence type="ECO:0000256" key="7">
    <source>
        <dbReference type="ARBA" id="ARBA00023163"/>
    </source>
</evidence>
<evidence type="ECO:0000256" key="8">
    <source>
        <dbReference type="ARBA" id="ARBA00023242"/>
    </source>
</evidence>
<evidence type="ECO:0000256" key="4">
    <source>
        <dbReference type="ARBA" id="ARBA00022833"/>
    </source>
</evidence>
<evidence type="ECO:0000256" key="9">
    <source>
        <dbReference type="PROSITE-ProRule" id="PRU00470"/>
    </source>
</evidence>
<dbReference type="OrthoDB" id="514967at2759"/>
<dbReference type="AlphaFoldDB" id="A0A2C9US74"/>
<comment type="subcellular location">
    <subcellularLocation>
        <location evidence="1">Nucleus</location>
    </subcellularLocation>
</comment>
<keyword evidence="13" id="KW-1185">Reference proteome</keyword>
<dbReference type="InterPro" id="IPR004333">
    <property type="entry name" value="SBP_dom"/>
</dbReference>
<keyword evidence="7" id="KW-0804">Transcription</keyword>
<dbReference type="GO" id="GO:0008270">
    <property type="term" value="F:zinc ion binding"/>
    <property type="evidence" value="ECO:0007669"/>
    <property type="project" value="UniProtKB-KW"/>
</dbReference>
<sequence length="381" mass="41488">MGYNLKTTWRLAELENQNIPHIAQKLGTTCSSGLHQAPGHCSVDLKLGNSGDLEDKLMEKFAGPGESLMESSSSGTSKRVRTPVNGTQVPLCLVDGCTSDLSKCRDYHRRHKVCEIHSKTPKVFIKGQEQRFCQQCSRFHSLGEFDEGKRSCRKRLDGHNRRRRKPPPDSLSVNSATLFSNHQGTRYLQFGGFQMFSAGSESSAWTEAAKPDNGPMLYASQFSVSHSSGRNLFPGSLSQGYRSAKQFPFLQCTSSTLPGESVCQNIIDTDSILDSSQKMFSGGSNRVVDSNRALSLLSSPSAETQEIGLSHMVQPDLKPPAQSLIPSLNFSFSGMENGSVDSVLVSDGSSNANLHGQAMFQIGPDESSTSGSLQTLSFSWE</sequence>
<proteinExistence type="predicted"/>
<dbReference type="Proteomes" id="UP000091857">
    <property type="component" value="Chromosome 12"/>
</dbReference>
<dbReference type="PROSITE" id="PS51141">
    <property type="entry name" value="ZF_SBP"/>
    <property type="match status" value="1"/>
</dbReference>
<name>A0A2C9US74_MANES</name>
<keyword evidence="4" id="KW-0862">Zinc</keyword>
<dbReference type="InterPro" id="IPR044817">
    <property type="entry name" value="SBP-like"/>
</dbReference>
<keyword evidence="8" id="KW-0539">Nucleus</keyword>
<dbReference type="GO" id="GO:0000976">
    <property type="term" value="F:transcription cis-regulatory region binding"/>
    <property type="evidence" value="ECO:0000318"/>
    <property type="project" value="GO_Central"/>
</dbReference>
<dbReference type="SMR" id="A0A2C9US74"/>
<dbReference type="GO" id="GO:0005634">
    <property type="term" value="C:nucleus"/>
    <property type="evidence" value="ECO:0000318"/>
    <property type="project" value="GO_Central"/>
</dbReference>
<keyword evidence="2" id="KW-0479">Metal-binding</keyword>
<evidence type="ECO:0000256" key="2">
    <source>
        <dbReference type="ARBA" id="ARBA00022723"/>
    </source>
</evidence>
<evidence type="ECO:0000313" key="13">
    <source>
        <dbReference type="Proteomes" id="UP000091857"/>
    </source>
</evidence>
<feature type="region of interest" description="Disordered" evidence="10">
    <location>
        <begin position="156"/>
        <end position="175"/>
    </location>
</feature>